<gene>
    <name evidence="2" type="ORF">CGC21_25825</name>
</gene>
<dbReference type="VEuPathDB" id="TriTrypDB:LdCL_340015200"/>
<reference evidence="3" key="1">
    <citation type="submission" date="2019-02" db="EMBL/GenBank/DDBJ databases">
        <title>FDA dAtabase for Regulatory Grade micrObial Sequences (FDA-ARGOS): Supporting development and validation of Infectious Disease Dx tests.</title>
        <authorList>
            <person name="Duncan R."/>
            <person name="Fisher C."/>
            <person name="Tallon L."/>
            <person name="Sadzewicz L."/>
            <person name="Sengamalay N."/>
            <person name="Ott S."/>
            <person name="Godinez A."/>
            <person name="Nagaraj S."/>
            <person name="Vavikolanu K."/>
            <person name="Nadendla S."/>
            <person name="Aluvathingal J."/>
            <person name="Sichtig H."/>
        </authorList>
    </citation>
    <scope>NUCLEOTIDE SEQUENCE [LARGE SCALE GENOMIC DNA]</scope>
    <source>
        <strain evidence="3">FDAARGOS_361</strain>
    </source>
</reference>
<comment type="caution">
    <text evidence="2">The sequence shown here is derived from an EMBL/GenBank/DDBJ whole genome shotgun (WGS) entry which is preliminary data.</text>
</comment>
<protein>
    <submittedName>
        <fullName evidence="2">Uncharacterized protein</fullName>
    </submittedName>
</protein>
<proteinExistence type="predicted"/>
<sequence>MTDNAAWRSRVMHGTCRSSPPQDAHLSTSAGAAAPLAPHPPQTPLPSAAESSSYVPASSAAAAPPLLASLPIGESGGMTSFNSLGGGAGGPAEAVTRLQEVLRDICATERRQEKTWLNVQPCVLNAVKLLAATAQMYAERVRQLEGVLQHLQQYTTVLVQDREVKEERYRLDAAAHREEADELWKRLLRLEAQQQVPSLQIDQRASEAFKASCEAAVEARVAPLQQELQGLRHQLKALALSHPYSSLYNRHVRSSSVASNSSALTVRDDYYAGGDGVAASQRRHHSADSSSSTSSLSSPASSTASSLGRHEQRHRRGRVATTSAPTFTPRALAPATAAASPSTQMMMREVRRLRRQWQQFLQSVPAALAQGKGPCGAGLRRRDISGSPSRRLSRLTSKDGRRDLAGGLNDVTRANGEGVGSINGNPPQPFRVPAHHPPSSPTDAMLPKYSSGPTRAHSGARAAEPSTALPASGRRVRWYWLGDAHSHFSTATRRAENDLAAAKPLSERPQPALSGASPALPWTECHAFDGRTDCWYSLGTWATHRRHLREVERAVEEGASRNSGDVRLGWLKWTSSLVSWPDTSTMLVHRAGIYMVRVCLVRHCASASLCSGAGRAESVGRDCGSGGALALCMNGVAVAGLREVVTHALLYTHSAASPAEAAAPWWATRGRSRSTCASAGNYCSAVDGVAHSPACASPGGSPSRRRFHGDIADATQRQRPCCEPAQLHTNTLTACLFLPAGAMLQVRCRGLHNTKTIHEAFCELEYVV</sequence>
<evidence type="ECO:0000313" key="3">
    <source>
        <dbReference type="Proteomes" id="UP000318447"/>
    </source>
</evidence>
<feature type="region of interest" description="Disordered" evidence="1">
    <location>
        <begin position="1"/>
        <end position="51"/>
    </location>
</feature>
<feature type="compositionally biased region" description="Low complexity" evidence="1">
    <location>
        <begin position="324"/>
        <end position="343"/>
    </location>
</feature>
<dbReference type="VEuPathDB" id="TriTrypDB:LDHU3_34.1540"/>
<evidence type="ECO:0000256" key="1">
    <source>
        <dbReference type="SAM" id="MobiDB-lite"/>
    </source>
</evidence>
<dbReference type="VEuPathDB" id="TriTrypDB:LdBPK_340970.1"/>
<accession>A0A504WTT3</accession>
<feature type="compositionally biased region" description="Pro residues" evidence="1">
    <location>
        <begin position="426"/>
        <end position="440"/>
    </location>
</feature>
<feature type="region of interest" description="Disordered" evidence="1">
    <location>
        <begin position="370"/>
        <end position="468"/>
    </location>
</feature>
<feature type="region of interest" description="Disordered" evidence="1">
    <location>
        <begin position="277"/>
        <end position="344"/>
    </location>
</feature>
<feature type="compositionally biased region" description="Low complexity" evidence="1">
    <location>
        <begin position="288"/>
        <end position="307"/>
    </location>
</feature>
<dbReference type="AlphaFoldDB" id="A0A504WTT3"/>
<dbReference type="EMBL" id="RHLC01000004">
    <property type="protein sequence ID" value="TPP40011.1"/>
    <property type="molecule type" value="Genomic_DNA"/>
</dbReference>
<name>A0A504WTT3_LEIDO</name>
<feature type="compositionally biased region" description="Low complexity" evidence="1">
    <location>
        <begin position="26"/>
        <end position="36"/>
    </location>
</feature>
<organism evidence="2 3">
    <name type="scientific">Leishmania donovani</name>
    <dbReference type="NCBI Taxonomy" id="5661"/>
    <lineage>
        <taxon>Eukaryota</taxon>
        <taxon>Discoba</taxon>
        <taxon>Euglenozoa</taxon>
        <taxon>Kinetoplastea</taxon>
        <taxon>Metakinetoplastina</taxon>
        <taxon>Trypanosomatida</taxon>
        <taxon>Trypanosomatidae</taxon>
        <taxon>Leishmaniinae</taxon>
        <taxon>Leishmania</taxon>
    </lineage>
</organism>
<evidence type="ECO:0000313" key="2">
    <source>
        <dbReference type="EMBL" id="TPP40011.1"/>
    </source>
</evidence>
<dbReference type="Proteomes" id="UP000318447">
    <property type="component" value="Unassembled WGS sequence"/>
</dbReference>